<feature type="region of interest" description="Disordered" evidence="1">
    <location>
        <begin position="23"/>
        <end position="109"/>
    </location>
</feature>
<dbReference type="EMBL" id="KZ679006">
    <property type="protein sequence ID" value="PSS28317.1"/>
    <property type="molecule type" value="Genomic_DNA"/>
</dbReference>
<proteinExistence type="predicted"/>
<dbReference type="RefSeq" id="XP_024725842.1">
    <property type="nucleotide sequence ID" value="XM_024863487.1"/>
</dbReference>
<feature type="region of interest" description="Disordered" evidence="1">
    <location>
        <begin position="131"/>
        <end position="277"/>
    </location>
</feature>
<organism evidence="2 3">
    <name type="scientific">Amorphotheca resinae ATCC 22711</name>
    <dbReference type="NCBI Taxonomy" id="857342"/>
    <lineage>
        <taxon>Eukaryota</taxon>
        <taxon>Fungi</taxon>
        <taxon>Dikarya</taxon>
        <taxon>Ascomycota</taxon>
        <taxon>Pezizomycotina</taxon>
        <taxon>Leotiomycetes</taxon>
        <taxon>Helotiales</taxon>
        <taxon>Amorphothecaceae</taxon>
        <taxon>Amorphotheca</taxon>
    </lineage>
</organism>
<feature type="compositionally biased region" description="Basic and acidic residues" evidence="1">
    <location>
        <begin position="249"/>
        <end position="259"/>
    </location>
</feature>
<feature type="compositionally biased region" description="Basic and acidic residues" evidence="1">
    <location>
        <begin position="138"/>
        <end position="152"/>
    </location>
</feature>
<dbReference type="AlphaFoldDB" id="A0A2T3BFX0"/>
<keyword evidence="3" id="KW-1185">Reference proteome</keyword>
<dbReference type="OrthoDB" id="3548605at2759"/>
<dbReference type="Proteomes" id="UP000241818">
    <property type="component" value="Unassembled WGS sequence"/>
</dbReference>
<reference evidence="2 3" key="1">
    <citation type="journal article" date="2018" name="New Phytol.">
        <title>Comparative genomics and transcriptomics depict ericoid mycorrhizal fungi as versatile saprotrophs and plant mutualists.</title>
        <authorList>
            <person name="Martino E."/>
            <person name="Morin E."/>
            <person name="Grelet G.A."/>
            <person name="Kuo A."/>
            <person name="Kohler A."/>
            <person name="Daghino S."/>
            <person name="Barry K.W."/>
            <person name="Cichocki N."/>
            <person name="Clum A."/>
            <person name="Dockter R.B."/>
            <person name="Hainaut M."/>
            <person name="Kuo R.C."/>
            <person name="LaButti K."/>
            <person name="Lindahl B.D."/>
            <person name="Lindquist E.A."/>
            <person name="Lipzen A."/>
            <person name="Khouja H.R."/>
            <person name="Magnuson J."/>
            <person name="Murat C."/>
            <person name="Ohm R.A."/>
            <person name="Singer S.W."/>
            <person name="Spatafora J.W."/>
            <person name="Wang M."/>
            <person name="Veneault-Fourrey C."/>
            <person name="Henrissat B."/>
            <person name="Grigoriev I.V."/>
            <person name="Martin F.M."/>
            <person name="Perotto S."/>
        </authorList>
    </citation>
    <scope>NUCLEOTIDE SEQUENCE [LARGE SCALE GENOMIC DNA]</scope>
    <source>
        <strain evidence="2 3">ATCC 22711</strain>
    </source>
</reference>
<gene>
    <name evidence="2" type="ORF">M430DRAFT_165709</name>
</gene>
<name>A0A2T3BFX0_AMORE</name>
<feature type="compositionally biased region" description="Basic and acidic residues" evidence="1">
    <location>
        <begin position="196"/>
        <end position="220"/>
    </location>
</feature>
<evidence type="ECO:0000313" key="2">
    <source>
        <dbReference type="EMBL" id="PSS28317.1"/>
    </source>
</evidence>
<sequence>MAATASYSAGPLPRNEPYIIGAPTTLYGTEGGSRIQFREPSEGAGTASSSVESPRGSRDPYVLAPATTSSNAEASNVEASRVQSRGSTADAATMTPRISGVSEGSRSPRIQFREPFNRVYDPSIASNEVFFDEDPYEDWTKTTHERDSWANRERRRSSQWQKIDQYPSVQKTSPTDSRSRSRGSRRGSILSMFNHGLDKEGRDMLYSGDDHEDHAHDLRRSVTNSSGGSRSRESRRRRRRGSILSLFEAGKDKEGHDVIHSGFDSEEEGENEKNCRE</sequence>
<accession>A0A2T3BFX0</accession>
<feature type="compositionally biased region" description="Low complexity" evidence="1">
    <location>
        <begin position="69"/>
        <end position="80"/>
    </location>
</feature>
<evidence type="ECO:0000313" key="3">
    <source>
        <dbReference type="Proteomes" id="UP000241818"/>
    </source>
</evidence>
<evidence type="ECO:0000256" key="1">
    <source>
        <dbReference type="SAM" id="MobiDB-lite"/>
    </source>
</evidence>
<dbReference type="InParanoid" id="A0A2T3BFX0"/>
<protein>
    <submittedName>
        <fullName evidence="2">Uncharacterized protein</fullName>
    </submittedName>
</protein>
<feature type="compositionally biased region" description="Polar residues" evidence="1">
    <location>
        <begin position="158"/>
        <end position="176"/>
    </location>
</feature>
<dbReference type="GeneID" id="36571568"/>